<dbReference type="PANTHER" id="PTHR21678:SF0">
    <property type="entry name" value="C3H1-TYPE DOMAIN-CONTAINING PROTEIN"/>
    <property type="match status" value="1"/>
</dbReference>
<keyword evidence="4" id="KW-1185">Reference proteome</keyword>
<evidence type="ECO:0000256" key="1">
    <source>
        <dbReference type="SAM" id="MobiDB-lite"/>
    </source>
</evidence>
<feature type="domain" description="Thc1 RRM" evidence="2">
    <location>
        <begin position="182"/>
        <end position="247"/>
    </location>
</feature>
<dbReference type="Gene3D" id="3.30.70.330">
    <property type="match status" value="1"/>
</dbReference>
<evidence type="ECO:0000259" key="2">
    <source>
        <dbReference type="Pfam" id="PF22877"/>
    </source>
</evidence>
<dbReference type="AlphaFoldDB" id="A0AAN7D5N1"/>
<dbReference type="RefSeq" id="XP_064677279.1">
    <property type="nucleotide sequence ID" value="XM_064824343.1"/>
</dbReference>
<dbReference type="PANTHER" id="PTHR21678">
    <property type="entry name" value="GROWTH INHIBITION AND DIFFERENTIATION RELATED PROTEIN 88"/>
    <property type="match status" value="1"/>
</dbReference>
<dbReference type="InterPro" id="IPR053800">
    <property type="entry name" value="Thc1_RRM"/>
</dbReference>
<feature type="compositionally biased region" description="Low complexity" evidence="1">
    <location>
        <begin position="76"/>
        <end position="108"/>
    </location>
</feature>
<evidence type="ECO:0000313" key="4">
    <source>
        <dbReference type="Proteomes" id="UP001304243"/>
    </source>
</evidence>
<dbReference type="Pfam" id="PF22877">
    <property type="entry name" value="RRM_Thc1"/>
    <property type="match status" value="1"/>
</dbReference>
<feature type="compositionally biased region" description="Low complexity" evidence="1">
    <location>
        <begin position="288"/>
        <end position="298"/>
    </location>
</feature>
<dbReference type="GeneID" id="89948730"/>
<dbReference type="EMBL" id="JASEJX010000033">
    <property type="protein sequence ID" value="KAK4510613.1"/>
    <property type="molecule type" value="Genomic_DNA"/>
</dbReference>
<feature type="region of interest" description="Disordered" evidence="1">
    <location>
        <begin position="1"/>
        <end position="109"/>
    </location>
</feature>
<dbReference type="InterPro" id="IPR039884">
    <property type="entry name" value="R3HC1/R3HCL"/>
</dbReference>
<feature type="compositionally biased region" description="Polar residues" evidence="1">
    <location>
        <begin position="38"/>
        <end position="50"/>
    </location>
</feature>
<feature type="compositionally biased region" description="Basic and acidic residues" evidence="1">
    <location>
        <begin position="28"/>
        <end position="37"/>
    </location>
</feature>
<feature type="region of interest" description="Disordered" evidence="1">
    <location>
        <begin position="281"/>
        <end position="301"/>
    </location>
</feature>
<proteinExistence type="predicted"/>
<protein>
    <recommendedName>
        <fullName evidence="2">Thc1 RRM domain-containing protein</fullName>
    </recommendedName>
</protein>
<organism evidence="3 4">
    <name type="scientific">Mucor velutinosus</name>
    <dbReference type="NCBI Taxonomy" id="708070"/>
    <lineage>
        <taxon>Eukaryota</taxon>
        <taxon>Fungi</taxon>
        <taxon>Fungi incertae sedis</taxon>
        <taxon>Mucoromycota</taxon>
        <taxon>Mucoromycotina</taxon>
        <taxon>Mucoromycetes</taxon>
        <taxon>Mucorales</taxon>
        <taxon>Mucorineae</taxon>
        <taxon>Mucoraceae</taxon>
        <taxon>Mucor</taxon>
    </lineage>
</organism>
<gene>
    <name evidence="3" type="ORF">ATC70_005044</name>
</gene>
<comment type="caution">
    <text evidence="3">The sequence shown here is derived from an EMBL/GenBank/DDBJ whole genome shotgun (WGS) entry which is preliminary data.</text>
</comment>
<reference evidence="3 4" key="1">
    <citation type="submission" date="2022-11" db="EMBL/GenBank/DDBJ databases">
        <title>Mucor velutinosus strain NIH1002 WGS.</title>
        <authorList>
            <person name="Subramanian P."/>
            <person name="Mullikin J.C."/>
            <person name="Segre J.A."/>
            <person name="Zelazny A.M."/>
        </authorList>
    </citation>
    <scope>NUCLEOTIDE SEQUENCE [LARGE SCALE GENOMIC DNA]</scope>
    <source>
        <strain evidence="3 4">NIH1002</strain>
    </source>
</reference>
<accession>A0AAN7D5N1</accession>
<evidence type="ECO:0000313" key="3">
    <source>
        <dbReference type="EMBL" id="KAK4510613.1"/>
    </source>
</evidence>
<name>A0AAN7D5N1_9FUNG</name>
<dbReference type="InterPro" id="IPR012677">
    <property type="entry name" value="Nucleotide-bd_a/b_plait_sf"/>
</dbReference>
<sequence length="314" mass="36314">MDVYSPPPHQQQLKNKRSSMLAYVPIHRRNEDDEKRTNGNNNKYRSSMSHDLQLESSVSSGSLSNNNKRASMMGYRRSTSSNANNSNSNNNNNNNNNSNSNNRYSRNSFLGDDDADYSLDYDNHNEQSEDWENILRQYDRYSMNDDDKRKSKRASRIMDSYQDLPVEVPMVDEPTVVLDCYDFPPAFKTHHLHDIFRSYESSRGGYKIKWLSDTRALIIFDHPATAKKAYIDNVTHALAKIRPYDGPMDFLKDMNTPAQQQQRTMNRPMSMDFKRQSFNAYNGNNVPSAASRSSNRSSMRIDENDIKRLSIALD</sequence>
<dbReference type="Proteomes" id="UP001304243">
    <property type="component" value="Unassembled WGS sequence"/>
</dbReference>
<feature type="compositionally biased region" description="Low complexity" evidence="1">
    <location>
        <begin position="56"/>
        <end position="67"/>
    </location>
</feature>